<organism evidence="1 2">
    <name type="scientific">Iris pallida</name>
    <name type="common">Sweet iris</name>
    <dbReference type="NCBI Taxonomy" id="29817"/>
    <lineage>
        <taxon>Eukaryota</taxon>
        <taxon>Viridiplantae</taxon>
        <taxon>Streptophyta</taxon>
        <taxon>Embryophyta</taxon>
        <taxon>Tracheophyta</taxon>
        <taxon>Spermatophyta</taxon>
        <taxon>Magnoliopsida</taxon>
        <taxon>Liliopsida</taxon>
        <taxon>Asparagales</taxon>
        <taxon>Iridaceae</taxon>
        <taxon>Iridoideae</taxon>
        <taxon>Irideae</taxon>
        <taxon>Iris</taxon>
    </lineage>
</organism>
<sequence length="78" mass="8759">MGHMERNLIQLAGTARWIIMNHSGEHIQVSPLHCLGDGITGFSQIYRTHHVTNEVSIGHQHPHIVKEVEVSKPSPFCI</sequence>
<name>A0AAX6G6H1_IRIPA</name>
<accession>A0AAX6G6H1</accession>
<dbReference type="AlphaFoldDB" id="A0AAX6G6H1"/>
<reference evidence="1" key="2">
    <citation type="submission" date="2023-04" db="EMBL/GenBank/DDBJ databases">
        <authorList>
            <person name="Bruccoleri R.E."/>
            <person name="Oakeley E.J."/>
            <person name="Faust A.-M."/>
            <person name="Dessus-Babus S."/>
            <person name="Altorfer M."/>
            <person name="Burckhardt D."/>
            <person name="Oertli M."/>
            <person name="Naumann U."/>
            <person name="Petersen F."/>
            <person name="Wong J."/>
        </authorList>
    </citation>
    <scope>NUCLEOTIDE SEQUENCE</scope>
    <source>
        <strain evidence="1">GSM-AAB239-AS_SAM_17_03QT</strain>
        <tissue evidence="1">Leaf</tissue>
    </source>
</reference>
<keyword evidence="2" id="KW-1185">Reference proteome</keyword>
<evidence type="ECO:0000313" key="2">
    <source>
        <dbReference type="Proteomes" id="UP001140949"/>
    </source>
</evidence>
<evidence type="ECO:0000313" key="1">
    <source>
        <dbReference type="EMBL" id="KAJ6824043.1"/>
    </source>
</evidence>
<reference evidence="1" key="1">
    <citation type="journal article" date="2023" name="GigaByte">
        <title>Genome assembly of the bearded iris, Iris pallida Lam.</title>
        <authorList>
            <person name="Bruccoleri R.E."/>
            <person name="Oakeley E.J."/>
            <person name="Faust A.M.E."/>
            <person name="Altorfer M."/>
            <person name="Dessus-Babus S."/>
            <person name="Burckhardt D."/>
            <person name="Oertli M."/>
            <person name="Naumann U."/>
            <person name="Petersen F."/>
            <person name="Wong J."/>
        </authorList>
    </citation>
    <scope>NUCLEOTIDE SEQUENCE</scope>
    <source>
        <strain evidence="1">GSM-AAB239-AS_SAM_17_03QT</strain>
    </source>
</reference>
<dbReference type="Proteomes" id="UP001140949">
    <property type="component" value="Unassembled WGS sequence"/>
</dbReference>
<dbReference type="EMBL" id="JANAVB010022593">
    <property type="protein sequence ID" value="KAJ6824043.1"/>
    <property type="molecule type" value="Genomic_DNA"/>
</dbReference>
<gene>
    <name evidence="1" type="ORF">M6B38_129485</name>
</gene>
<protein>
    <submittedName>
        <fullName evidence="1">Phosphatidylinositol 4-phosphate 5-kinase 1-like</fullName>
    </submittedName>
</protein>
<comment type="caution">
    <text evidence="1">The sequence shown here is derived from an EMBL/GenBank/DDBJ whole genome shotgun (WGS) entry which is preliminary data.</text>
</comment>
<proteinExistence type="predicted"/>